<protein>
    <submittedName>
        <fullName evidence="2">Uncharacterized protein</fullName>
    </submittedName>
</protein>
<accession>A0A4Z2IHN0</accession>
<keyword evidence="3" id="KW-1185">Reference proteome</keyword>
<evidence type="ECO:0000256" key="1">
    <source>
        <dbReference type="SAM" id="MobiDB-lite"/>
    </source>
</evidence>
<dbReference type="EMBL" id="SRLO01000085">
    <property type="protein sequence ID" value="TNN77195.1"/>
    <property type="molecule type" value="Genomic_DNA"/>
</dbReference>
<comment type="caution">
    <text evidence="2">The sequence shown here is derived from an EMBL/GenBank/DDBJ whole genome shotgun (WGS) entry which is preliminary data.</text>
</comment>
<feature type="compositionally biased region" description="Basic and acidic residues" evidence="1">
    <location>
        <begin position="126"/>
        <end position="135"/>
    </location>
</feature>
<gene>
    <name evidence="2" type="ORF">EYF80_012500</name>
</gene>
<organism evidence="2 3">
    <name type="scientific">Liparis tanakae</name>
    <name type="common">Tanaka's snailfish</name>
    <dbReference type="NCBI Taxonomy" id="230148"/>
    <lineage>
        <taxon>Eukaryota</taxon>
        <taxon>Metazoa</taxon>
        <taxon>Chordata</taxon>
        <taxon>Craniata</taxon>
        <taxon>Vertebrata</taxon>
        <taxon>Euteleostomi</taxon>
        <taxon>Actinopterygii</taxon>
        <taxon>Neopterygii</taxon>
        <taxon>Teleostei</taxon>
        <taxon>Neoteleostei</taxon>
        <taxon>Acanthomorphata</taxon>
        <taxon>Eupercaria</taxon>
        <taxon>Perciformes</taxon>
        <taxon>Cottioidei</taxon>
        <taxon>Cottales</taxon>
        <taxon>Liparidae</taxon>
        <taxon>Liparis</taxon>
    </lineage>
</organism>
<reference evidence="2 3" key="1">
    <citation type="submission" date="2019-03" db="EMBL/GenBank/DDBJ databases">
        <title>First draft genome of Liparis tanakae, snailfish: a comprehensive survey of snailfish specific genes.</title>
        <authorList>
            <person name="Kim W."/>
            <person name="Song I."/>
            <person name="Jeong J.-H."/>
            <person name="Kim D."/>
            <person name="Kim S."/>
            <person name="Ryu S."/>
            <person name="Song J.Y."/>
            <person name="Lee S.K."/>
        </authorList>
    </citation>
    <scope>NUCLEOTIDE SEQUENCE [LARGE SCALE GENOMIC DNA]</scope>
    <source>
        <tissue evidence="2">Muscle</tissue>
    </source>
</reference>
<evidence type="ECO:0000313" key="3">
    <source>
        <dbReference type="Proteomes" id="UP000314294"/>
    </source>
</evidence>
<sequence>MKYCDACSATYKVTKKLVKPQLERFRGDSLASPPKGDAWSLVVLTLRSQLNWTFCVPGMLYGSNSQRYCRWAARGAALHRTLTTCAPERTRVHGSRCPASRLTAMFSPPPGRSKSSPPPPPAASEGENRAKREGSGDQNSLWYCDRSGLMTYEIKALLHNSISLHRARQGDSDERQEDSSNNESFPSADTLFD</sequence>
<dbReference type="AlphaFoldDB" id="A0A4Z2IHN0"/>
<dbReference type="Proteomes" id="UP000314294">
    <property type="component" value="Unassembled WGS sequence"/>
</dbReference>
<proteinExistence type="predicted"/>
<feature type="compositionally biased region" description="Pro residues" evidence="1">
    <location>
        <begin position="107"/>
        <end position="122"/>
    </location>
</feature>
<feature type="region of interest" description="Disordered" evidence="1">
    <location>
        <begin position="97"/>
        <end position="137"/>
    </location>
</feature>
<feature type="region of interest" description="Disordered" evidence="1">
    <location>
        <begin position="165"/>
        <end position="193"/>
    </location>
</feature>
<name>A0A4Z2IHN0_9TELE</name>
<evidence type="ECO:0000313" key="2">
    <source>
        <dbReference type="EMBL" id="TNN77195.1"/>
    </source>
</evidence>